<organism evidence="3 4">
    <name type="scientific">Geodermatophilus maliterrae</name>
    <dbReference type="NCBI Taxonomy" id="3162531"/>
    <lineage>
        <taxon>Bacteria</taxon>
        <taxon>Bacillati</taxon>
        <taxon>Actinomycetota</taxon>
        <taxon>Actinomycetes</taxon>
        <taxon>Geodermatophilales</taxon>
        <taxon>Geodermatophilaceae</taxon>
        <taxon>Geodermatophilus</taxon>
    </lineage>
</organism>
<dbReference type="Gene3D" id="3.40.50.280">
    <property type="entry name" value="Cobalamin-binding domain"/>
    <property type="match status" value="1"/>
</dbReference>
<dbReference type="RefSeq" id="WP_369202909.1">
    <property type="nucleotide sequence ID" value="NZ_JBFNXQ010000004.1"/>
</dbReference>
<dbReference type="SUPFAM" id="SSF52242">
    <property type="entry name" value="Cobalamin (vitamin B12)-binding domain"/>
    <property type="match status" value="1"/>
</dbReference>
<dbReference type="InterPro" id="IPR036724">
    <property type="entry name" value="Cobalamin-bd_sf"/>
</dbReference>
<accession>A0ABV3XAX1</accession>
<name>A0ABV3XAX1_9ACTN</name>
<evidence type="ECO:0000256" key="1">
    <source>
        <dbReference type="SAM" id="MobiDB-lite"/>
    </source>
</evidence>
<dbReference type="InterPro" id="IPR006158">
    <property type="entry name" value="Cobalamin-bd"/>
</dbReference>
<feature type="compositionally biased region" description="Gly residues" evidence="1">
    <location>
        <begin position="145"/>
        <end position="154"/>
    </location>
</feature>
<dbReference type="EMBL" id="JBFNXQ010000004">
    <property type="protein sequence ID" value="MEX5717258.1"/>
    <property type="molecule type" value="Genomic_DNA"/>
</dbReference>
<evidence type="ECO:0000313" key="4">
    <source>
        <dbReference type="Proteomes" id="UP001560045"/>
    </source>
</evidence>
<dbReference type="PROSITE" id="PS51332">
    <property type="entry name" value="B12_BINDING"/>
    <property type="match status" value="1"/>
</dbReference>
<gene>
    <name evidence="3" type="ORF">ABQ292_02615</name>
</gene>
<reference evidence="3 4" key="1">
    <citation type="submission" date="2024-06" db="EMBL/GenBank/DDBJ databases">
        <title>Draft genome sequence of Geodermatophilus badlandi, a novel member of the Geodermatophilaceae isolated from badland sedimentary rocks in the Red desert, Wyoming, USA.</title>
        <authorList>
            <person name="Ben Tekaya S."/>
            <person name="Nouioui I."/>
            <person name="Flores G.M."/>
            <person name="Shaal M.N."/>
            <person name="Bredoire F."/>
            <person name="Basile F."/>
            <person name="Van Diepen L."/>
            <person name="Ward N.L."/>
        </authorList>
    </citation>
    <scope>NUCLEOTIDE SEQUENCE [LARGE SCALE GENOMIC DNA]</scope>
    <source>
        <strain evidence="3 4">WL48A</strain>
    </source>
</reference>
<protein>
    <submittedName>
        <fullName evidence="3">Cobalamin B12-binding domain-containing protein</fullName>
    </submittedName>
</protein>
<evidence type="ECO:0000259" key="2">
    <source>
        <dbReference type="PROSITE" id="PS51332"/>
    </source>
</evidence>
<sequence length="154" mass="14807">MTTGGSGTGRVAERLRVVVAGTEAPADPRAVALARALRDAGAEVVLTGVPRSAGQLAATVVQEDADAVGLAGAPPGLLADVLERLSGAGVDDVAAFVLGGPEDGNLPAGVRRFADGTPPDEVVAALHRAGGTGSAAPAPAPGPRPDGGAGGRVP</sequence>
<proteinExistence type="predicted"/>
<keyword evidence="4" id="KW-1185">Reference proteome</keyword>
<feature type="domain" description="B12-binding" evidence="2">
    <location>
        <begin position="12"/>
        <end position="137"/>
    </location>
</feature>
<dbReference type="Proteomes" id="UP001560045">
    <property type="component" value="Unassembled WGS sequence"/>
</dbReference>
<comment type="caution">
    <text evidence="3">The sequence shown here is derived from an EMBL/GenBank/DDBJ whole genome shotgun (WGS) entry which is preliminary data.</text>
</comment>
<feature type="region of interest" description="Disordered" evidence="1">
    <location>
        <begin position="127"/>
        <end position="154"/>
    </location>
</feature>
<evidence type="ECO:0000313" key="3">
    <source>
        <dbReference type="EMBL" id="MEX5717258.1"/>
    </source>
</evidence>